<keyword evidence="1" id="KW-0479">Metal-binding</keyword>
<dbReference type="SFLD" id="SFLDS00029">
    <property type="entry name" value="Radical_SAM"/>
    <property type="match status" value="1"/>
</dbReference>
<dbReference type="AlphaFoldDB" id="A0A381XTS0"/>
<sequence>MEIRETYCTSILTRTSGYLREVCSHSLNPYVGCGYGNSSCGEGCYVRFNQWLLRGRQWGSFVDVKVNADKVYYKTVQAERRWAARRGVPFSIFFSSSTDPWQPVERKFRVTHRVLNAMLEEVPDILILQTHSSMILEDMKCIVALDRLCDLRVHISIEGDQDSLPGLPPPPCSVGQRIKLVKEFALRGITVVVCMSPLYPLKDPNYFFTRLAGSGASAVVIDHFIGGDGTQDGSRTRRTRLPLAMKSFDEQALELSYREKIATIARNYLPVGISAPGFAGVYSSKMVSITEKT</sequence>
<dbReference type="InterPro" id="IPR007197">
    <property type="entry name" value="rSAM"/>
</dbReference>
<gene>
    <name evidence="4" type="ORF">METZ01_LOCUS120487</name>
</gene>
<organism evidence="4">
    <name type="scientific">marine metagenome</name>
    <dbReference type="NCBI Taxonomy" id="408172"/>
    <lineage>
        <taxon>unclassified sequences</taxon>
        <taxon>metagenomes</taxon>
        <taxon>ecological metagenomes</taxon>
    </lineage>
</organism>
<dbReference type="GO" id="GO:0046872">
    <property type="term" value="F:metal ion binding"/>
    <property type="evidence" value="ECO:0007669"/>
    <property type="project" value="UniProtKB-KW"/>
</dbReference>
<evidence type="ECO:0000256" key="3">
    <source>
        <dbReference type="ARBA" id="ARBA00023014"/>
    </source>
</evidence>
<reference evidence="4" key="1">
    <citation type="submission" date="2018-05" db="EMBL/GenBank/DDBJ databases">
        <authorList>
            <person name="Lanie J.A."/>
            <person name="Ng W.-L."/>
            <person name="Kazmierczak K.M."/>
            <person name="Andrzejewski T.M."/>
            <person name="Davidsen T.M."/>
            <person name="Wayne K.J."/>
            <person name="Tettelin H."/>
            <person name="Glass J.I."/>
            <person name="Rusch D."/>
            <person name="Podicherti R."/>
            <person name="Tsui H.-C.T."/>
            <person name="Winkler M.E."/>
        </authorList>
    </citation>
    <scope>NUCLEOTIDE SEQUENCE</scope>
</reference>
<keyword evidence="2" id="KW-0408">Iron</keyword>
<name>A0A381XTS0_9ZZZZ</name>
<protein>
    <recommendedName>
        <fullName evidence="5">Radical SAM core domain-containing protein</fullName>
    </recommendedName>
</protein>
<evidence type="ECO:0008006" key="5">
    <source>
        <dbReference type="Google" id="ProtNLM"/>
    </source>
</evidence>
<evidence type="ECO:0000313" key="4">
    <source>
        <dbReference type="EMBL" id="SVA67633.1"/>
    </source>
</evidence>
<accession>A0A381XTS0</accession>
<evidence type="ECO:0000256" key="2">
    <source>
        <dbReference type="ARBA" id="ARBA00023004"/>
    </source>
</evidence>
<dbReference type="PANTHER" id="PTHR43432">
    <property type="entry name" value="SLR0285 PROTEIN"/>
    <property type="match status" value="1"/>
</dbReference>
<dbReference type="Gene3D" id="3.80.30.30">
    <property type="match status" value="1"/>
</dbReference>
<evidence type="ECO:0000256" key="1">
    <source>
        <dbReference type="ARBA" id="ARBA00022723"/>
    </source>
</evidence>
<keyword evidence="3" id="KW-0411">Iron-sulfur</keyword>
<dbReference type="GO" id="GO:0051536">
    <property type="term" value="F:iron-sulfur cluster binding"/>
    <property type="evidence" value="ECO:0007669"/>
    <property type="project" value="UniProtKB-KW"/>
</dbReference>
<dbReference type="EMBL" id="UINC01016200">
    <property type="protein sequence ID" value="SVA67633.1"/>
    <property type="molecule type" value="Genomic_DNA"/>
</dbReference>
<dbReference type="SFLD" id="SFLDG01084">
    <property type="entry name" value="Uncharacterised_Radical_SAM_Su"/>
    <property type="match status" value="1"/>
</dbReference>
<dbReference type="PANTHER" id="PTHR43432:SF3">
    <property type="entry name" value="SLR0285 PROTEIN"/>
    <property type="match status" value="1"/>
</dbReference>
<dbReference type="InterPro" id="IPR040086">
    <property type="entry name" value="MJ0683-like"/>
</dbReference>
<proteinExistence type="predicted"/>
<dbReference type="GO" id="GO:0003824">
    <property type="term" value="F:catalytic activity"/>
    <property type="evidence" value="ECO:0007669"/>
    <property type="project" value="InterPro"/>
</dbReference>